<accession>A0A0C9Y1D5</accession>
<reference evidence="3" key="2">
    <citation type="submission" date="2015-01" db="EMBL/GenBank/DDBJ databases">
        <title>Evolutionary Origins and Diversification of the Mycorrhizal Mutualists.</title>
        <authorList>
            <consortium name="DOE Joint Genome Institute"/>
            <consortium name="Mycorrhizal Genomics Consortium"/>
            <person name="Kohler A."/>
            <person name="Kuo A."/>
            <person name="Nagy L.G."/>
            <person name="Floudas D."/>
            <person name="Copeland A."/>
            <person name="Barry K.W."/>
            <person name="Cichocki N."/>
            <person name="Veneault-Fourrey C."/>
            <person name="LaButti K."/>
            <person name="Lindquist E.A."/>
            <person name="Lipzen A."/>
            <person name="Lundell T."/>
            <person name="Morin E."/>
            <person name="Murat C."/>
            <person name="Riley R."/>
            <person name="Ohm R."/>
            <person name="Sun H."/>
            <person name="Tunlid A."/>
            <person name="Henrissat B."/>
            <person name="Grigoriev I.V."/>
            <person name="Hibbett D.S."/>
            <person name="Martin F."/>
        </authorList>
    </citation>
    <scope>NUCLEOTIDE SEQUENCE [LARGE SCALE GENOMIC DNA]</scope>
    <source>
        <strain evidence="3">LaAM-08-1</strain>
    </source>
</reference>
<feature type="compositionally biased region" description="Basic and acidic residues" evidence="1">
    <location>
        <begin position="260"/>
        <end position="273"/>
    </location>
</feature>
<feature type="compositionally biased region" description="Pro residues" evidence="1">
    <location>
        <begin position="56"/>
        <end position="68"/>
    </location>
</feature>
<feature type="region of interest" description="Disordered" evidence="1">
    <location>
        <begin position="52"/>
        <end position="87"/>
    </location>
</feature>
<evidence type="ECO:0000313" key="3">
    <source>
        <dbReference type="Proteomes" id="UP000054477"/>
    </source>
</evidence>
<evidence type="ECO:0000313" key="2">
    <source>
        <dbReference type="EMBL" id="KIK07729.1"/>
    </source>
</evidence>
<dbReference type="EMBL" id="KN838545">
    <property type="protein sequence ID" value="KIK07729.1"/>
    <property type="molecule type" value="Genomic_DNA"/>
</dbReference>
<feature type="compositionally biased region" description="Low complexity" evidence="1">
    <location>
        <begin position="69"/>
        <end position="81"/>
    </location>
</feature>
<keyword evidence="3" id="KW-1185">Reference proteome</keyword>
<organism evidence="2 3">
    <name type="scientific">Laccaria amethystina LaAM-08-1</name>
    <dbReference type="NCBI Taxonomy" id="1095629"/>
    <lineage>
        <taxon>Eukaryota</taxon>
        <taxon>Fungi</taxon>
        <taxon>Dikarya</taxon>
        <taxon>Basidiomycota</taxon>
        <taxon>Agaricomycotina</taxon>
        <taxon>Agaricomycetes</taxon>
        <taxon>Agaricomycetidae</taxon>
        <taxon>Agaricales</taxon>
        <taxon>Agaricineae</taxon>
        <taxon>Hydnangiaceae</taxon>
        <taxon>Laccaria</taxon>
    </lineage>
</organism>
<dbReference type="Proteomes" id="UP000054477">
    <property type="component" value="Unassembled WGS sequence"/>
</dbReference>
<protein>
    <submittedName>
        <fullName evidence="2">Uncharacterized protein</fullName>
    </submittedName>
</protein>
<feature type="compositionally biased region" description="Basic residues" evidence="1">
    <location>
        <begin position="274"/>
        <end position="286"/>
    </location>
</feature>
<feature type="region of interest" description="Disordered" evidence="1">
    <location>
        <begin position="246"/>
        <end position="286"/>
    </location>
</feature>
<reference evidence="2 3" key="1">
    <citation type="submission" date="2014-04" db="EMBL/GenBank/DDBJ databases">
        <authorList>
            <consortium name="DOE Joint Genome Institute"/>
            <person name="Kuo A."/>
            <person name="Kohler A."/>
            <person name="Nagy L.G."/>
            <person name="Floudas D."/>
            <person name="Copeland A."/>
            <person name="Barry K.W."/>
            <person name="Cichocki N."/>
            <person name="Veneault-Fourrey C."/>
            <person name="LaButti K."/>
            <person name="Lindquist E.A."/>
            <person name="Lipzen A."/>
            <person name="Lundell T."/>
            <person name="Morin E."/>
            <person name="Murat C."/>
            <person name="Sun H."/>
            <person name="Tunlid A."/>
            <person name="Henrissat B."/>
            <person name="Grigoriev I.V."/>
            <person name="Hibbett D.S."/>
            <person name="Martin F."/>
            <person name="Nordberg H.P."/>
            <person name="Cantor M.N."/>
            <person name="Hua S.X."/>
        </authorList>
    </citation>
    <scope>NUCLEOTIDE SEQUENCE [LARGE SCALE GENOMIC DNA]</scope>
    <source>
        <strain evidence="2 3">LaAM-08-1</strain>
    </source>
</reference>
<dbReference type="AlphaFoldDB" id="A0A0C9Y1D5"/>
<name>A0A0C9Y1D5_9AGAR</name>
<sequence length="286" mass="30584">MDTDWCLTCDRHTEGNGPYCSFNCKHLAGPDDDENNSAAIIAWAAAIPLGPAGTPLGPPSPTPTPPPVHSSSSSTYSFSTSACRPPQLLRPHRPVPPTLCMSTPVTTAPPSPTLPIQTFHKPLTCPSILTLSKSIGNVSLLSAATEASLATPASANPMPISASCNKSFIGSIASHVRSWVSPLPALAFSSQQKTPPPPPRVDTAKFTVLSKKHHLSPLKSKSPSYDDDNDNLPVCWMSSTVLVDTKSAFNEPKHPRGRRRASELSLRNDDHPSFRARGRKMSRALD</sequence>
<dbReference type="OrthoDB" id="2210012at2759"/>
<gene>
    <name evidence="2" type="ORF">K443DRAFT_672991</name>
</gene>
<evidence type="ECO:0000256" key="1">
    <source>
        <dbReference type="SAM" id="MobiDB-lite"/>
    </source>
</evidence>
<dbReference type="HOGENOM" id="CLU_855420_0_0_1"/>
<proteinExistence type="predicted"/>